<evidence type="ECO:0000313" key="2">
    <source>
        <dbReference type="Proteomes" id="UP000784294"/>
    </source>
</evidence>
<proteinExistence type="predicted"/>
<dbReference type="Proteomes" id="UP000784294">
    <property type="component" value="Unassembled WGS sequence"/>
</dbReference>
<organism evidence="1 2">
    <name type="scientific">Protopolystoma xenopodis</name>
    <dbReference type="NCBI Taxonomy" id="117903"/>
    <lineage>
        <taxon>Eukaryota</taxon>
        <taxon>Metazoa</taxon>
        <taxon>Spiralia</taxon>
        <taxon>Lophotrochozoa</taxon>
        <taxon>Platyhelminthes</taxon>
        <taxon>Monogenea</taxon>
        <taxon>Polyopisthocotylea</taxon>
        <taxon>Polystomatidea</taxon>
        <taxon>Polystomatidae</taxon>
        <taxon>Protopolystoma</taxon>
    </lineage>
</organism>
<sequence>MQPCEPNCVARHCPPQCNLLSGREASAAAPAGSPSGLCLHMSEGNDYCLLVFAKCVHVCRGVAHCLSTLSPTSSCADMFCSVLVGEPL</sequence>
<protein>
    <submittedName>
        <fullName evidence="1">Uncharacterized protein</fullName>
    </submittedName>
</protein>
<accession>A0A3S5ANK7</accession>
<name>A0A3S5ANK7_9PLAT</name>
<reference evidence="1" key="1">
    <citation type="submission" date="2018-11" db="EMBL/GenBank/DDBJ databases">
        <authorList>
            <consortium name="Pathogen Informatics"/>
        </authorList>
    </citation>
    <scope>NUCLEOTIDE SEQUENCE</scope>
</reference>
<comment type="caution">
    <text evidence="1">The sequence shown here is derived from an EMBL/GenBank/DDBJ whole genome shotgun (WGS) entry which is preliminary data.</text>
</comment>
<dbReference type="AlphaFoldDB" id="A0A3S5ANK7"/>
<evidence type="ECO:0000313" key="1">
    <source>
        <dbReference type="EMBL" id="VEL24604.1"/>
    </source>
</evidence>
<dbReference type="EMBL" id="CAAALY010068629">
    <property type="protein sequence ID" value="VEL24604.1"/>
    <property type="molecule type" value="Genomic_DNA"/>
</dbReference>
<keyword evidence="2" id="KW-1185">Reference proteome</keyword>
<gene>
    <name evidence="1" type="ORF">PXEA_LOCUS18044</name>
</gene>